<dbReference type="EMBL" id="JPOX01000034">
    <property type="protein sequence ID" value="KFX43610.1"/>
    <property type="molecule type" value="Genomic_DNA"/>
</dbReference>
<evidence type="ECO:0000256" key="12">
    <source>
        <dbReference type="ARBA" id="ARBA00023316"/>
    </source>
</evidence>
<reference evidence="20" key="1">
    <citation type="journal article" date="2014" name="PLoS Genet.">
        <title>Signature Gene Expression Reveals Novel Clues to the Molecular Mechanisms of Dimorphic Transition in Penicillium marneffei.</title>
        <authorList>
            <person name="Yang E."/>
            <person name="Wang G."/>
            <person name="Cai J."/>
            <person name="Woo P.C."/>
            <person name="Lau S.K."/>
            <person name="Yuen K.-Y."/>
            <person name="Chow W.-N."/>
            <person name="Lin X."/>
        </authorList>
    </citation>
    <scope>NUCLEOTIDE SEQUENCE [LARGE SCALE GENOMIC DNA]</scope>
    <source>
        <strain evidence="20">PM1</strain>
    </source>
</reference>
<evidence type="ECO:0000256" key="17">
    <source>
        <dbReference type="SAM" id="MobiDB-lite"/>
    </source>
</evidence>
<organism evidence="20">
    <name type="scientific">Talaromyces marneffei PM1</name>
    <dbReference type="NCBI Taxonomy" id="1077442"/>
    <lineage>
        <taxon>Eukaryota</taxon>
        <taxon>Fungi</taxon>
        <taxon>Dikarya</taxon>
        <taxon>Ascomycota</taxon>
        <taxon>Pezizomycotina</taxon>
        <taxon>Eurotiomycetes</taxon>
        <taxon>Eurotiomycetidae</taxon>
        <taxon>Eurotiales</taxon>
        <taxon>Trichocomaceae</taxon>
        <taxon>Talaromyces</taxon>
        <taxon>Talaromyces sect. Talaromyces</taxon>
    </lineage>
</organism>
<proteinExistence type="inferred from homology"/>
<keyword evidence="6" id="KW-0964">Secreted</keyword>
<dbReference type="GO" id="GO:0000920">
    <property type="term" value="P:septum digestion after cytokinesis"/>
    <property type="evidence" value="ECO:0007669"/>
    <property type="project" value="UniProtKB-ARBA"/>
</dbReference>
<keyword evidence="9" id="KW-0325">Glycoprotein</keyword>
<feature type="compositionally biased region" description="Acidic residues" evidence="17">
    <location>
        <begin position="101"/>
        <end position="122"/>
    </location>
</feature>
<comment type="catalytic activity">
    <reaction evidence="1">
        <text>Hydrolysis of (1-&gt;3)-beta-D-glucosidic linkages in (1-&gt;3)-beta-D-glucans.</text>
        <dbReference type="EC" id="3.2.1.39"/>
    </reaction>
</comment>
<evidence type="ECO:0000256" key="9">
    <source>
        <dbReference type="ARBA" id="ARBA00023180"/>
    </source>
</evidence>
<evidence type="ECO:0000256" key="1">
    <source>
        <dbReference type="ARBA" id="ARBA00000382"/>
    </source>
</evidence>
<dbReference type="GO" id="GO:0052861">
    <property type="term" value="F:endo-1,3(4)-beta-glucanase activity"/>
    <property type="evidence" value="ECO:0007669"/>
    <property type="project" value="InterPro"/>
</dbReference>
<feature type="region of interest" description="Disordered" evidence="17">
    <location>
        <begin position="604"/>
        <end position="770"/>
    </location>
</feature>
<feature type="domain" description="Glycosyl hydrolase family 81 N-terminal" evidence="18">
    <location>
        <begin position="1237"/>
        <end position="1566"/>
    </location>
</feature>
<feature type="compositionally biased region" description="Basic and acidic residues" evidence="17">
    <location>
        <begin position="136"/>
        <end position="152"/>
    </location>
</feature>
<feature type="compositionally biased region" description="Polar residues" evidence="17">
    <location>
        <begin position="1"/>
        <end position="10"/>
    </location>
</feature>
<evidence type="ECO:0000256" key="2">
    <source>
        <dbReference type="ARBA" id="ARBA00004191"/>
    </source>
</evidence>
<dbReference type="Pfam" id="PF04615">
    <property type="entry name" value="Utp14"/>
    <property type="match status" value="1"/>
</dbReference>
<feature type="compositionally biased region" description="Acidic residues" evidence="17">
    <location>
        <begin position="684"/>
        <end position="695"/>
    </location>
</feature>
<evidence type="ECO:0000256" key="4">
    <source>
        <dbReference type="ARBA" id="ARBA00012780"/>
    </source>
</evidence>
<dbReference type="GO" id="GO:0071555">
    <property type="term" value="P:cell wall organization"/>
    <property type="evidence" value="ECO:0007669"/>
    <property type="project" value="UniProtKB-KW"/>
</dbReference>
<sequence length="1938" mass="214901">MTGRKSNILKSRNDDAPKPKTQRKRNKGLNALAIAEHEFPTQTKVRAHRLGEVEDFPKRRRNDEDEDEPDTKRRRTDEDGASEGDYGSDSEGHEWKIGQVDSEDDSDIDSDEALGESDEERFEDFTFRGSSSKSNAKSERKPKTVKRQKIDLSEGSGSDFESDQEDYDDDLGEDAVDLATAWDMNGGEDEDENGKATSKTSKKPKKRQPVDELSDESGSDSVSDGSSDEDESEDTDISMSDDEVDEKEDGLSKLQDFVSSLGTSNAGTTSQQRKIKGQENGAPTEYGLTSTRKLNVSDLLSSVTDSRLKGSLKHLSSTTTGQGAKSSAPGKLTAPLAKRQQDKIDRTAAYEKSKETLNRWIDTVKANREAEHISFPLPDPHEQQVARLGPVEPKTDLESTIKSILVESGLATDEKTAEKQFQAAEELETRKMSLEEVRARNIELRKRRDLLFREEVRAKRIKKIKSKSYRRVHRKEREKLEEVERQALIDAGIDPDEQERELYDRRRAEARMSTKHRDSKWAKSMKETGRTAWDEDARSSMHDMARRDVELQKRIEGRNVKADGDDYLGSSSSESEDNHDEWDEEADSDAEARILNKDLDALIGLDDSESTGPHSKLMGMSFMQKAEAGRKQQNDEEIRKLRREINGGDEDESEEEEGGRMKFGGSKPAEKQTLAASRSKNEFEETVASEDEEPGNEATSAPEHGSNSYNKGSSKTKRSVDTKSAKASEYRPAMEDSDKEIENPWLVQNTRVNRKRQTNDADESINISVGDQEQAAVSNASKVLSGQKPQKASSLKYHISTQDNESGSDSDDENVPVLFTNHDLVKRAFAGDDVVADFEREKQETIEEEGDKVIDNTLPGWGSWTGAGISKKQQKRQKKFLTKVEGIKPEQRKDARLGHVIINEKRMKKNVKYMATQLPHPFETRQQYERSLRQPIGPEWSTSDTFHEATKPRDRVIASQKLTLNLLSKNHVSRPYALLQLVACLLNVRETAPGLPQSIRGMPVIVRYGEWWGAELPIGRNTYSISVLGLLSCFPLASSGQEQDLVSFSNILWFICDLQILVDLRQAYTAFRSSPPREQQIRYDPLLHLPKSSLSGIRSATSLTTLYPPNTARLLNIQTKGEYKSQLETEGHPSLQPFPYPSITIKKPIEGLGEFPGTRHFAPFATALVGTVTVTVTVTSTVHQSGAGRHTHSSSNSIHRSSTTKVAAPLFRMDGQDVFEAVSLDAVPTNIAVKDTHPVPKVGIVETTAPIETNKFYTNFLLGNQTTYSFVHPYALGWPRGSGNAQSWGLAISHTDIDQLVYGNQSAQLPENPVEYYLNPIGFQSVILSASELGPSTILNTDRLTGLSVDVILRPSNQPSKSITFPVLQGMGFVTGIYTGLQPLVQSCITFRDLVCVGAIGQGTYKYRVTLADGKSWLFYVTPDNDDGLNPVFSFNESSTTIKGPMGFSGIIQVAKNPAGLTGETVYDGSAGVYARSASISGAVSDYTGTYGLTWEKAGQSAANKPLLTFALPHHVESFDAQTRAALQPLQLRSTTKGNMSAVAADKWTMVESNLPIDIGFAPWSPSLGSVDTLSSDVQQTISSAADIELTPDIDHQSNLNSMYYSGKVLSKFATLVYAVHKLANDPDRAAPTFDGLKKAFARFVNNEQQFPLVYDNTWKGVVSSAAYETNDLNQDFGNSGYNDHHFHYGYFIHAAAIIGSLDPSWLTDDNKAWVNMLVRDAGNPASNDPSFPFSRAFDWYHGHSWAKGLFESADGKDQESTSEDAMFAYAVKMWGKTIGDNSMEARGNLMLALLKRSLKHYFLMEGDNSNHPSNFIGNKVTGILFENKAHHTTYFGANLEFIQGIHMLPLLPSSAYTRNEAFVRQEWDAIFSEGACAPASAVSSGGWKGVLYANQAIIDPAKAYDFFSQPNFNMTWIDGGATRTWYLAYAAGLKGRN</sequence>
<evidence type="ECO:0000256" key="5">
    <source>
        <dbReference type="ARBA" id="ARBA00022512"/>
    </source>
</evidence>
<feature type="region of interest" description="Disordered" evidence="17">
    <location>
        <begin position="494"/>
        <end position="589"/>
    </location>
</feature>
<evidence type="ECO:0000256" key="6">
    <source>
        <dbReference type="ARBA" id="ARBA00022525"/>
    </source>
</evidence>
<feature type="compositionally biased region" description="Basic and acidic residues" evidence="17">
    <location>
        <begin position="49"/>
        <end position="63"/>
    </location>
</feature>
<feature type="compositionally biased region" description="Polar residues" evidence="17">
    <location>
        <begin position="257"/>
        <end position="272"/>
    </location>
</feature>
<evidence type="ECO:0000256" key="3">
    <source>
        <dbReference type="ARBA" id="ARBA00010730"/>
    </source>
</evidence>
<evidence type="ECO:0000256" key="13">
    <source>
        <dbReference type="ARBA" id="ARBA00023326"/>
    </source>
</evidence>
<feature type="region of interest" description="Disordered" evidence="17">
    <location>
        <begin position="307"/>
        <end position="343"/>
    </location>
</feature>
<dbReference type="EC" id="3.2.1.39" evidence="4"/>
<dbReference type="FunFam" id="2.70.98.30:FF:000006">
    <property type="entry name" value="Endo-1,3-beta-glucanase Engl1"/>
    <property type="match status" value="1"/>
</dbReference>
<comment type="caution">
    <text evidence="20">The sequence shown here is derived from an EMBL/GenBank/DDBJ whole genome shotgun (WGS) entry which is preliminary data.</text>
</comment>
<dbReference type="GO" id="GO:0000272">
    <property type="term" value="P:polysaccharide catabolic process"/>
    <property type="evidence" value="ECO:0007669"/>
    <property type="project" value="UniProtKB-KW"/>
</dbReference>
<dbReference type="Gene3D" id="2.70.98.30">
    <property type="entry name" value="Golgi alpha-mannosidase II, domain 4"/>
    <property type="match status" value="1"/>
</dbReference>
<dbReference type="GO" id="GO:0042973">
    <property type="term" value="F:glucan endo-1,3-beta-D-glucosidase activity"/>
    <property type="evidence" value="ECO:0007669"/>
    <property type="project" value="UniProtKB-EC"/>
</dbReference>
<dbReference type="PROSITE" id="PS52008">
    <property type="entry name" value="GH81"/>
    <property type="match status" value="1"/>
</dbReference>
<evidence type="ECO:0000256" key="10">
    <source>
        <dbReference type="ARBA" id="ARBA00023277"/>
    </source>
</evidence>
<feature type="coiled-coil region" evidence="16">
    <location>
        <begin position="417"/>
        <end position="486"/>
    </location>
</feature>
<dbReference type="FunFam" id="1.20.5.420:FF:000008">
    <property type="entry name" value="Endo-1,3-beta-glucanase Engl1"/>
    <property type="match status" value="1"/>
</dbReference>
<evidence type="ECO:0000256" key="14">
    <source>
        <dbReference type="ARBA" id="ARBA00074614"/>
    </source>
</evidence>
<dbReference type="Gene3D" id="1.10.287.1170">
    <property type="entry name" value="glycoside hydrolase family 81 endo-[beta] glucanase"/>
    <property type="match status" value="1"/>
</dbReference>
<evidence type="ECO:0000256" key="16">
    <source>
        <dbReference type="SAM" id="Coils"/>
    </source>
</evidence>
<keyword evidence="12" id="KW-0961">Cell wall biogenesis/degradation</keyword>
<keyword evidence="16" id="KW-0175">Coiled coil</keyword>
<evidence type="ECO:0000259" key="19">
    <source>
        <dbReference type="Pfam" id="PF17652"/>
    </source>
</evidence>
<feature type="compositionally biased region" description="Acidic residues" evidence="17">
    <location>
        <begin position="79"/>
        <end position="88"/>
    </location>
</feature>
<comment type="similarity">
    <text evidence="3">Belongs to the glycosyl hydrolase 81 family.</text>
</comment>
<keyword evidence="10" id="KW-0119">Carbohydrate metabolism</keyword>
<name>A0A093UUL0_TALMA</name>
<feature type="compositionally biased region" description="Polar residues" evidence="17">
    <location>
        <begin position="314"/>
        <end position="325"/>
    </location>
</feature>
<evidence type="ECO:0000313" key="20">
    <source>
        <dbReference type="EMBL" id="KFX43610.1"/>
    </source>
</evidence>
<dbReference type="InterPro" id="IPR040451">
    <property type="entry name" value="GH81_N"/>
</dbReference>
<feature type="compositionally biased region" description="Basic and acidic residues" evidence="17">
    <location>
        <begin position="718"/>
        <end position="742"/>
    </location>
</feature>
<evidence type="ECO:0000259" key="18">
    <source>
        <dbReference type="Pfam" id="PF03639"/>
    </source>
</evidence>
<feature type="compositionally biased region" description="Acidic residues" evidence="17">
    <location>
        <begin position="226"/>
        <end position="248"/>
    </location>
</feature>
<keyword evidence="7" id="KW-0732">Signal</keyword>
<feature type="compositionally biased region" description="Acidic residues" evidence="17">
    <location>
        <begin position="160"/>
        <end position="176"/>
    </location>
</feature>
<keyword evidence="11" id="KW-0326">Glycosidase</keyword>
<feature type="compositionally biased region" description="Acidic residues" evidence="17">
    <location>
        <begin position="574"/>
        <end position="589"/>
    </location>
</feature>
<dbReference type="PANTHER" id="PTHR31983:SF0">
    <property type="entry name" value="GLUCAN ENDO-1,3-BETA-D-GLUCOSIDASE 2"/>
    <property type="match status" value="1"/>
</dbReference>
<feature type="compositionally biased region" description="Basic and acidic residues" evidence="17">
    <location>
        <begin position="627"/>
        <end position="646"/>
    </location>
</feature>
<dbReference type="HOGENOM" id="CLU_001100_0_0_1"/>
<feature type="compositionally biased region" description="Acidic residues" evidence="17">
    <location>
        <begin position="647"/>
        <end position="657"/>
    </location>
</feature>
<keyword evidence="8" id="KW-0378">Hydrolase</keyword>
<evidence type="ECO:0000256" key="15">
    <source>
        <dbReference type="ARBA" id="ARBA00075210"/>
    </source>
</evidence>
<feature type="region of interest" description="Disordered" evidence="17">
    <location>
        <begin position="1"/>
        <end position="289"/>
    </location>
</feature>
<dbReference type="Gene3D" id="1.20.5.420">
    <property type="entry name" value="Immunoglobulin FC, subunit C"/>
    <property type="match status" value="1"/>
</dbReference>
<dbReference type="PANTHER" id="PTHR31983">
    <property type="entry name" value="ENDO-1,3(4)-BETA-GLUCANASE 1"/>
    <property type="match status" value="1"/>
</dbReference>
<feature type="compositionally biased region" description="Basic and acidic residues" evidence="17">
    <location>
        <begin position="500"/>
        <end position="564"/>
    </location>
</feature>
<evidence type="ECO:0000256" key="11">
    <source>
        <dbReference type="ARBA" id="ARBA00023295"/>
    </source>
</evidence>
<dbReference type="GO" id="GO:0009986">
    <property type="term" value="C:cell surface"/>
    <property type="evidence" value="ECO:0007669"/>
    <property type="project" value="TreeGrafter"/>
</dbReference>
<dbReference type="InterPro" id="IPR040720">
    <property type="entry name" value="GH81_C"/>
</dbReference>
<accession>A0A093UUL0</accession>
<keyword evidence="13" id="KW-0624">Polysaccharide degradation</keyword>
<comment type="subcellular location">
    <subcellularLocation>
        <location evidence="2">Secreted</location>
        <location evidence="2">Cell wall</location>
    </subcellularLocation>
</comment>
<evidence type="ECO:0000256" key="7">
    <source>
        <dbReference type="ARBA" id="ARBA00022729"/>
    </source>
</evidence>
<protein>
    <recommendedName>
        <fullName evidence="14">Glucan endo-1,3-beta-D-glucosidase 1</fullName>
        <ecNumber evidence="4">3.2.1.39</ecNumber>
    </recommendedName>
    <alternativeName>
        <fullName evidence="15">Daughter specific expression protein 4</fullName>
    </alternativeName>
</protein>
<evidence type="ECO:0000256" key="8">
    <source>
        <dbReference type="ARBA" id="ARBA00022801"/>
    </source>
</evidence>
<dbReference type="Pfam" id="PF03639">
    <property type="entry name" value="Glyco_hydro_81"/>
    <property type="match status" value="1"/>
</dbReference>
<keyword evidence="5" id="KW-0134">Cell wall</keyword>
<feature type="domain" description="Glycosyl hydrolase family 81 C-terminal" evidence="19">
    <location>
        <begin position="1574"/>
        <end position="1928"/>
    </location>
</feature>
<gene>
    <name evidence="20" type="ORF">GQ26_0340710</name>
</gene>
<dbReference type="Pfam" id="PF17652">
    <property type="entry name" value="Glyco_hydro81C"/>
    <property type="match status" value="1"/>
</dbReference>
<dbReference type="InterPro" id="IPR005200">
    <property type="entry name" value="Endo-beta-glucanase"/>
</dbReference>